<dbReference type="InterPro" id="IPR047090">
    <property type="entry name" value="AspRS_core"/>
</dbReference>
<dbReference type="InterPro" id="IPR004524">
    <property type="entry name" value="Asp-tRNA-ligase_1"/>
</dbReference>
<name>A0A6P1MH30_9FIRM</name>
<comment type="function">
    <text evidence="7">Aspartyl-tRNA synthetase with relaxed tRNA specificity since it is able to aspartylate not only its cognate tRNA(Asp) but also tRNA(Asn). Reaction proceeds in two steps: L-aspartate is first activated by ATP to form Asp-AMP and then transferred to the acceptor end of tRNA(Asp/Asn).</text>
</comment>
<feature type="binding site" evidence="7">
    <location>
        <position position="482"/>
    </location>
    <ligand>
        <name>ATP</name>
        <dbReference type="ChEBI" id="CHEBI:30616"/>
    </ligand>
</feature>
<dbReference type="Gene3D" id="2.40.50.140">
    <property type="entry name" value="Nucleic acid-binding proteins"/>
    <property type="match status" value="1"/>
</dbReference>
<comment type="caution">
    <text evidence="7">Lacks conserved residue(s) required for the propagation of feature annotation.</text>
</comment>
<keyword evidence="7" id="KW-0963">Cytoplasm</keyword>
<keyword evidence="2 7" id="KW-0436">Ligase</keyword>
<feature type="binding site" evidence="7">
    <location>
        <begin position="223"/>
        <end position="225"/>
    </location>
    <ligand>
        <name>ATP</name>
        <dbReference type="ChEBI" id="CHEBI:30616"/>
    </ligand>
</feature>
<dbReference type="SUPFAM" id="SSF55261">
    <property type="entry name" value="GAD domain-like"/>
    <property type="match status" value="1"/>
</dbReference>
<evidence type="ECO:0000313" key="10">
    <source>
        <dbReference type="Proteomes" id="UP000463883"/>
    </source>
</evidence>
<evidence type="ECO:0000259" key="8">
    <source>
        <dbReference type="PROSITE" id="PS50862"/>
    </source>
</evidence>
<dbReference type="InterPro" id="IPR002312">
    <property type="entry name" value="Asp/Asn-tRNA-synth_IIb"/>
</dbReference>
<dbReference type="GO" id="GO:0016740">
    <property type="term" value="F:transferase activity"/>
    <property type="evidence" value="ECO:0007669"/>
    <property type="project" value="UniProtKB-ARBA"/>
</dbReference>
<dbReference type="PANTHER" id="PTHR22594">
    <property type="entry name" value="ASPARTYL/LYSYL-TRNA SYNTHETASE"/>
    <property type="match status" value="1"/>
</dbReference>
<feature type="domain" description="Aminoacyl-transfer RNA synthetases class-II family profile" evidence="8">
    <location>
        <begin position="146"/>
        <end position="553"/>
    </location>
</feature>
<dbReference type="SUPFAM" id="SSF50249">
    <property type="entry name" value="Nucleic acid-binding proteins"/>
    <property type="match status" value="1"/>
</dbReference>
<dbReference type="PANTHER" id="PTHR22594:SF5">
    <property type="entry name" value="ASPARTATE--TRNA LIGASE, MITOCHONDRIAL"/>
    <property type="match status" value="1"/>
</dbReference>
<dbReference type="InterPro" id="IPR012340">
    <property type="entry name" value="NA-bd_OB-fold"/>
</dbReference>
<evidence type="ECO:0000256" key="2">
    <source>
        <dbReference type="ARBA" id="ARBA00022598"/>
    </source>
</evidence>
<dbReference type="PRINTS" id="PR01042">
    <property type="entry name" value="TRNASYNTHASP"/>
</dbReference>
<dbReference type="Pfam" id="PF02938">
    <property type="entry name" value="GAD"/>
    <property type="match status" value="1"/>
</dbReference>
<dbReference type="GO" id="GO:0005524">
    <property type="term" value="F:ATP binding"/>
    <property type="evidence" value="ECO:0007669"/>
    <property type="project" value="UniProtKB-UniRule"/>
</dbReference>
<evidence type="ECO:0000256" key="5">
    <source>
        <dbReference type="ARBA" id="ARBA00022917"/>
    </source>
</evidence>
<comment type="subunit">
    <text evidence="7">Homodimer.</text>
</comment>
<dbReference type="InterPro" id="IPR004365">
    <property type="entry name" value="NA-bd_OB_tRNA"/>
</dbReference>
<dbReference type="GO" id="GO:0050560">
    <property type="term" value="F:aspartate-tRNA(Asn) ligase activity"/>
    <property type="evidence" value="ECO:0007669"/>
    <property type="project" value="UniProtKB-EC"/>
</dbReference>
<dbReference type="Pfam" id="PF00152">
    <property type="entry name" value="tRNA-synt_2"/>
    <property type="match status" value="1"/>
</dbReference>
<feature type="site" description="Important for tRNA non-discrimination" evidence="7">
    <location>
        <position position="39"/>
    </location>
</feature>
<reference evidence="9 10" key="1">
    <citation type="submission" date="2020-01" db="EMBL/GenBank/DDBJ databases">
        <title>Genomic analysis of Aminipila sp. CBA3637.</title>
        <authorList>
            <person name="Kim Y.B."/>
            <person name="Roh S.W."/>
        </authorList>
    </citation>
    <scope>NUCLEOTIDE SEQUENCE [LARGE SCALE GENOMIC DNA]</scope>
    <source>
        <strain evidence="9 10">CBA3637</strain>
    </source>
</reference>
<dbReference type="EC" id="6.1.1.23" evidence="7"/>
<feature type="binding site" evidence="7">
    <location>
        <position position="448"/>
    </location>
    <ligand>
        <name>L-aspartate</name>
        <dbReference type="ChEBI" id="CHEBI:29991"/>
    </ligand>
</feature>
<dbReference type="GO" id="GO:0005737">
    <property type="term" value="C:cytoplasm"/>
    <property type="evidence" value="ECO:0007669"/>
    <property type="project" value="UniProtKB-SubCell"/>
</dbReference>
<gene>
    <name evidence="7 9" type="primary">aspS</name>
    <name evidence="9" type="ORF">Ami3637_13750</name>
</gene>
<protein>
    <recommendedName>
        <fullName evidence="7">Aspartate--tRNA(Asp/Asn) ligase</fullName>
        <ecNumber evidence="7">6.1.1.23</ecNumber>
    </recommendedName>
    <alternativeName>
        <fullName evidence="7">Aspartyl-tRNA synthetase</fullName>
        <shortName evidence="7">AspRS</shortName>
    </alternativeName>
    <alternativeName>
        <fullName evidence="7">Non-discriminating aspartyl-tRNA synthetase</fullName>
        <shortName evidence="7">ND-AspRS</shortName>
    </alternativeName>
</protein>
<accession>A0A6P1MH30</accession>
<keyword evidence="5 7" id="KW-0648">Protein biosynthesis</keyword>
<sequence>MDDSESDGCYRTVNCNQLNVSNVHMEVKLAGWVRNIRNHGGIAFIDLRDHYGVTQIVVTESMVDRLNKETVISVTGTVLKRDEDTVNPKIDTGEVEVKASSIRILGAAQNNLPFEIDNSVDTREDVRLKYRFLDLRNPKVHDKMILRSQVIKYLRNQMEELGFMEIQTPILGNSSPEGARDYLVPSRKHRGTFYALPQAPQQFKQMLMASGFDKYFQIAPCFRDEDARADRSPGEFYQLDFEMAFANQEDVFEVAEKVLYATFKQFSDLEVSKPPFRKITFEESMLKYGNDKPDLRNPLIITDLSDFFRNVDFAPFKGKTVRAIRVPGKARMPKSFFEKMEIYARSIGMKGLGYITVNEDMSYKGPIDKFFTDEQRMILAEREKLQPEDILYFISDEKSVVARYAGLIRTEVASRLNLIDKEKFEFCYIIDFPMYEFNEELGKIDFTHNPFSMPQGEMKALVEMNPLDIKAYQYDIVVNGVELSSGAVRNHRPDIMVKAFEIAGYTEEDVKSKFGALYKAFQYGAPPHAGMAPGVDRMIMLLSQEESIREVIPFPLAANGQDMLFNSPGSVEETQLREVHIKLR</sequence>
<dbReference type="InterPro" id="IPR029351">
    <property type="entry name" value="GAD_dom"/>
</dbReference>
<dbReference type="NCBIfam" id="TIGR00459">
    <property type="entry name" value="aspS_bact"/>
    <property type="match status" value="1"/>
</dbReference>
<dbReference type="HAMAP" id="MF_00044">
    <property type="entry name" value="Asp_tRNA_synth_type1"/>
    <property type="match status" value="1"/>
</dbReference>
<feature type="binding site" evidence="7">
    <location>
        <position position="177"/>
    </location>
    <ligand>
        <name>L-aspartate</name>
        <dbReference type="ChEBI" id="CHEBI:29991"/>
    </ligand>
</feature>
<dbReference type="Gene3D" id="3.30.1360.30">
    <property type="entry name" value="GAD-like domain"/>
    <property type="match status" value="1"/>
</dbReference>
<feature type="binding site" evidence="7">
    <location>
        <position position="489"/>
    </location>
    <ligand>
        <name>L-aspartate</name>
        <dbReference type="ChEBI" id="CHEBI:29991"/>
    </ligand>
</feature>
<comment type="catalytic activity">
    <reaction evidence="7">
        <text>tRNA(Asx) + L-aspartate + ATP = L-aspartyl-tRNA(Asx) + AMP + diphosphate</text>
        <dbReference type="Rhea" id="RHEA:18349"/>
        <dbReference type="Rhea" id="RHEA-COMP:9710"/>
        <dbReference type="Rhea" id="RHEA-COMP:9711"/>
        <dbReference type="ChEBI" id="CHEBI:29991"/>
        <dbReference type="ChEBI" id="CHEBI:30616"/>
        <dbReference type="ChEBI" id="CHEBI:33019"/>
        <dbReference type="ChEBI" id="CHEBI:78442"/>
        <dbReference type="ChEBI" id="CHEBI:78516"/>
        <dbReference type="ChEBI" id="CHEBI:456215"/>
        <dbReference type="EC" id="6.1.1.23"/>
    </reaction>
</comment>
<dbReference type="Gene3D" id="3.30.930.10">
    <property type="entry name" value="Bira Bifunctional Protein, Domain 2"/>
    <property type="match status" value="1"/>
</dbReference>
<dbReference type="Proteomes" id="UP000463883">
    <property type="component" value="Chromosome"/>
</dbReference>
<dbReference type="CDD" id="cd00777">
    <property type="entry name" value="AspRS_core"/>
    <property type="match status" value="1"/>
</dbReference>
<evidence type="ECO:0000256" key="7">
    <source>
        <dbReference type="HAMAP-Rule" id="MF_00044"/>
    </source>
</evidence>
<dbReference type="InterPro" id="IPR006195">
    <property type="entry name" value="aa-tRNA-synth_II"/>
</dbReference>
<comment type="subcellular location">
    <subcellularLocation>
        <location evidence="7">Cytoplasm</location>
    </subcellularLocation>
</comment>
<keyword evidence="6 7" id="KW-0030">Aminoacyl-tRNA synthetase</keyword>
<comment type="similarity">
    <text evidence="1 7">Belongs to the class-II aminoacyl-tRNA synthetase family. Type 1 subfamily.</text>
</comment>
<keyword evidence="3 7" id="KW-0547">Nucleotide-binding</keyword>
<dbReference type="CDD" id="cd04317">
    <property type="entry name" value="EcAspRS_like_N"/>
    <property type="match status" value="1"/>
</dbReference>
<dbReference type="GO" id="GO:0003676">
    <property type="term" value="F:nucleic acid binding"/>
    <property type="evidence" value="ECO:0007669"/>
    <property type="project" value="InterPro"/>
</dbReference>
<dbReference type="SUPFAM" id="SSF55681">
    <property type="entry name" value="Class II aaRS and biotin synthetases"/>
    <property type="match status" value="1"/>
</dbReference>
<dbReference type="InterPro" id="IPR047089">
    <property type="entry name" value="Asp-tRNA-ligase_1_N"/>
</dbReference>
<dbReference type="GO" id="GO:0006422">
    <property type="term" value="P:aspartyl-tRNA aminoacylation"/>
    <property type="evidence" value="ECO:0007669"/>
    <property type="project" value="UniProtKB-UniRule"/>
</dbReference>
<dbReference type="GO" id="GO:0004815">
    <property type="term" value="F:aspartate-tRNA ligase activity"/>
    <property type="evidence" value="ECO:0007669"/>
    <property type="project" value="UniProtKB-UniRule"/>
</dbReference>
<evidence type="ECO:0000256" key="6">
    <source>
        <dbReference type="ARBA" id="ARBA00023146"/>
    </source>
</evidence>
<dbReference type="NCBIfam" id="NF001750">
    <property type="entry name" value="PRK00476.1"/>
    <property type="match status" value="1"/>
</dbReference>
<dbReference type="EMBL" id="CP047591">
    <property type="protein sequence ID" value="QHI74010.1"/>
    <property type="molecule type" value="Genomic_DNA"/>
</dbReference>
<feature type="binding site" evidence="7">
    <location>
        <position position="223"/>
    </location>
    <ligand>
        <name>L-aspartate</name>
        <dbReference type="ChEBI" id="CHEBI:29991"/>
    </ligand>
</feature>
<dbReference type="GO" id="GO:0140096">
    <property type="term" value="F:catalytic activity, acting on a protein"/>
    <property type="evidence" value="ECO:0007669"/>
    <property type="project" value="UniProtKB-ARBA"/>
</dbReference>
<keyword evidence="4 7" id="KW-0067">ATP-binding</keyword>
<organism evidence="9 10">
    <name type="scientific">Aminipila terrae</name>
    <dbReference type="NCBI Taxonomy" id="2697030"/>
    <lineage>
        <taxon>Bacteria</taxon>
        <taxon>Bacillati</taxon>
        <taxon>Bacillota</taxon>
        <taxon>Clostridia</taxon>
        <taxon>Peptostreptococcales</taxon>
        <taxon>Anaerovoracaceae</taxon>
        <taxon>Aminipila</taxon>
    </lineage>
</organism>
<proteinExistence type="inferred from homology"/>
<keyword evidence="10" id="KW-1185">Reference proteome</keyword>
<dbReference type="Pfam" id="PF01336">
    <property type="entry name" value="tRNA_anti-codon"/>
    <property type="match status" value="1"/>
</dbReference>
<dbReference type="KEGG" id="amic:Ami3637_13750"/>
<evidence type="ECO:0000256" key="1">
    <source>
        <dbReference type="ARBA" id="ARBA00006303"/>
    </source>
</evidence>
<dbReference type="InterPro" id="IPR004115">
    <property type="entry name" value="GAD-like_sf"/>
</dbReference>
<feature type="binding site" evidence="7">
    <location>
        <begin position="534"/>
        <end position="537"/>
    </location>
    <ligand>
        <name>ATP</name>
        <dbReference type="ChEBI" id="CHEBI:30616"/>
    </ligand>
</feature>
<dbReference type="InterPro" id="IPR045864">
    <property type="entry name" value="aa-tRNA-synth_II/BPL/LPL"/>
</dbReference>
<evidence type="ECO:0000256" key="3">
    <source>
        <dbReference type="ARBA" id="ARBA00022741"/>
    </source>
</evidence>
<evidence type="ECO:0000313" key="9">
    <source>
        <dbReference type="EMBL" id="QHI74010.1"/>
    </source>
</evidence>
<dbReference type="AlphaFoldDB" id="A0A6P1MH30"/>
<feature type="region of interest" description="Aspartate" evidence="7">
    <location>
        <begin position="201"/>
        <end position="204"/>
    </location>
</feature>
<dbReference type="PROSITE" id="PS50862">
    <property type="entry name" value="AA_TRNA_LIGASE_II"/>
    <property type="match status" value="1"/>
</dbReference>
<dbReference type="InterPro" id="IPR004364">
    <property type="entry name" value="Aa-tRNA-synt_II"/>
</dbReference>
<evidence type="ECO:0000256" key="4">
    <source>
        <dbReference type="ARBA" id="ARBA00022840"/>
    </source>
</evidence>